<reference evidence="3" key="1">
    <citation type="journal article" date="2019" name="Int. J. Syst. Evol. Microbiol.">
        <title>The Global Catalogue of Microorganisms (GCM) 10K type strain sequencing project: providing services to taxonomists for standard genome sequencing and annotation.</title>
        <authorList>
            <consortium name="The Broad Institute Genomics Platform"/>
            <consortium name="The Broad Institute Genome Sequencing Center for Infectious Disease"/>
            <person name="Wu L."/>
            <person name="Ma J."/>
        </authorList>
    </citation>
    <scope>NUCLEOTIDE SEQUENCE [LARGE SCALE GENOMIC DNA]</scope>
    <source>
        <strain evidence="3">CGMCC 1.15772</strain>
    </source>
</reference>
<dbReference type="Gene3D" id="3.90.1340.10">
    <property type="entry name" value="Phage tail collar domain"/>
    <property type="match status" value="1"/>
</dbReference>
<name>A0ABW2HI73_9MICO</name>
<dbReference type="InterPro" id="IPR011083">
    <property type="entry name" value="Phage_tail_collar_dom"/>
</dbReference>
<dbReference type="Pfam" id="PF07484">
    <property type="entry name" value="Collar"/>
    <property type="match status" value="1"/>
</dbReference>
<protein>
    <submittedName>
        <fullName evidence="2">Phage tail protein</fullName>
    </submittedName>
</protein>
<dbReference type="SUPFAM" id="SSF88874">
    <property type="entry name" value="Receptor-binding domain of short tail fibre protein gp12"/>
    <property type="match status" value="1"/>
</dbReference>
<evidence type="ECO:0000313" key="2">
    <source>
        <dbReference type="EMBL" id="MFC7269215.1"/>
    </source>
</evidence>
<sequence length="165" mass="17123">MSEPFMGEIRRAAFGFAPKGWALCEGQLLTINQNQALFSLLGTTYGGNGQTNFALPDLRGRIPFAVGDGIDQGERGGEEAHTLRANEMPIHTHQVTASSAQATTTDPTGAVWAGTPQPAYGTGASTTMAAAGVASTGGSQPHENMPPVLAVTYMIATAGIYPSRD</sequence>
<feature type="domain" description="Phage tail collar" evidence="1">
    <location>
        <begin position="7"/>
        <end position="63"/>
    </location>
</feature>
<evidence type="ECO:0000259" key="1">
    <source>
        <dbReference type="Pfam" id="PF07484"/>
    </source>
</evidence>
<accession>A0ABW2HI73</accession>
<evidence type="ECO:0000313" key="3">
    <source>
        <dbReference type="Proteomes" id="UP001596507"/>
    </source>
</evidence>
<proteinExistence type="predicted"/>
<comment type="caution">
    <text evidence="2">The sequence shown here is derived from an EMBL/GenBank/DDBJ whole genome shotgun (WGS) entry which is preliminary data.</text>
</comment>
<dbReference type="InterPro" id="IPR037053">
    <property type="entry name" value="Phage_tail_collar_dom_sf"/>
</dbReference>
<dbReference type="RefSeq" id="WP_262874140.1">
    <property type="nucleotide sequence ID" value="NZ_BAABKW010000012.1"/>
</dbReference>
<keyword evidence="3" id="KW-1185">Reference proteome</keyword>
<dbReference type="Proteomes" id="UP001596507">
    <property type="component" value="Unassembled WGS sequence"/>
</dbReference>
<dbReference type="EMBL" id="JBHTBE010000002">
    <property type="protein sequence ID" value="MFC7269215.1"/>
    <property type="molecule type" value="Genomic_DNA"/>
</dbReference>
<gene>
    <name evidence="2" type="ORF">ACFQRL_09615</name>
</gene>
<organism evidence="2 3">
    <name type="scientific">Microbacterium fluvii</name>
    <dbReference type="NCBI Taxonomy" id="415215"/>
    <lineage>
        <taxon>Bacteria</taxon>
        <taxon>Bacillati</taxon>
        <taxon>Actinomycetota</taxon>
        <taxon>Actinomycetes</taxon>
        <taxon>Micrococcales</taxon>
        <taxon>Microbacteriaceae</taxon>
        <taxon>Microbacterium</taxon>
    </lineage>
</organism>